<gene>
    <name evidence="1" type="ORF">NM208_g7685</name>
</gene>
<protein>
    <submittedName>
        <fullName evidence="1">Uncharacterized protein</fullName>
    </submittedName>
</protein>
<comment type="caution">
    <text evidence="1">The sequence shown here is derived from an EMBL/GenBank/DDBJ whole genome shotgun (WGS) entry which is preliminary data.</text>
</comment>
<dbReference type="EMBL" id="JANRMS010000811">
    <property type="protein sequence ID" value="KAJ3534108.1"/>
    <property type="molecule type" value="Genomic_DNA"/>
</dbReference>
<sequence>MLQSKLAQIVQNRATSQPLPTGSAPYTSSSFFKVQKPGDKPNAKNLKHRFSRDSYNLQVSPLKAASRGFKHSGMISLGTARPSPQYFPWEAMHLECPPSDSPGVQSPLDSGLTMDCVRGESDYDLAVAMNYGFTTGSPQLLRYVTEHTELIHNPPYADWASCLTCGTTSALEIAFRIFCNPGDTVLMEGYVYSGTIAAARAQGLKIQGVDMDDQGIVPTDLDHKLATWDPAKGPKPFVLYMIPTGQNPTGTTQSLERRREIYELAEKHNLYILEDDPYYFIHLGIGSCSLPSDLDDYLSRLPASYLSLDVSGRVLRMDTTSKILAPGLRLGWVTASASVIDKFISYSEVGVLCPSGPSQVMAYKLLDKTWGHEGFIRWLMNLSAEYRRRRDVLIAACDKHLPSELCIYRAPEVGMFLWVSLDLSKLGLATQHTSDDTLWKTYLDIEGEIFSQAQQSGVLVSRGSWFMNDVKEMRGVSFRVTFAAAEEGSLDRAVERFGHALRSGLEKRQHDWAAREISLALGEKLLMNKPEALVKIKPLQR</sequence>
<accession>A0ACC1S8A5</accession>
<reference evidence="1" key="1">
    <citation type="submission" date="2022-08" db="EMBL/GenBank/DDBJ databases">
        <title>Genome Sequence of Fusarium decemcellulare.</title>
        <authorList>
            <person name="Buettner E."/>
        </authorList>
    </citation>
    <scope>NUCLEOTIDE SEQUENCE</scope>
    <source>
        <strain evidence="1">Babe19</strain>
    </source>
</reference>
<evidence type="ECO:0000313" key="1">
    <source>
        <dbReference type="EMBL" id="KAJ3534108.1"/>
    </source>
</evidence>
<name>A0ACC1S8A5_9HYPO</name>
<dbReference type="Proteomes" id="UP001148629">
    <property type="component" value="Unassembled WGS sequence"/>
</dbReference>
<proteinExistence type="predicted"/>
<keyword evidence="2" id="KW-1185">Reference proteome</keyword>
<evidence type="ECO:0000313" key="2">
    <source>
        <dbReference type="Proteomes" id="UP001148629"/>
    </source>
</evidence>
<organism evidence="1 2">
    <name type="scientific">Fusarium decemcellulare</name>
    <dbReference type="NCBI Taxonomy" id="57161"/>
    <lineage>
        <taxon>Eukaryota</taxon>
        <taxon>Fungi</taxon>
        <taxon>Dikarya</taxon>
        <taxon>Ascomycota</taxon>
        <taxon>Pezizomycotina</taxon>
        <taxon>Sordariomycetes</taxon>
        <taxon>Hypocreomycetidae</taxon>
        <taxon>Hypocreales</taxon>
        <taxon>Nectriaceae</taxon>
        <taxon>Fusarium</taxon>
        <taxon>Fusarium decemcellulare species complex</taxon>
    </lineage>
</organism>